<dbReference type="OrthoDB" id="9808993at2"/>
<reference evidence="2" key="1">
    <citation type="submission" date="2018-08" db="EMBL/GenBank/DDBJ databases">
        <authorList>
            <person name="Liu Z.-W."/>
            <person name="Du Z.-J."/>
        </authorList>
    </citation>
    <scope>NUCLEOTIDE SEQUENCE [LARGE SCALE GENOMIC DNA]</scope>
    <source>
        <strain evidence="2">H4X</strain>
    </source>
</reference>
<dbReference type="AlphaFoldDB" id="A0A3D8L3L0"/>
<proteinExistence type="predicted"/>
<dbReference type="PANTHER" id="PTHR21174">
    <property type="match status" value="1"/>
</dbReference>
<dbReference type="RefSeq" id="WP_115567952.1">
    <property type="nucleotide sequence ID" value="NZ_QRGR01000035.1"/>
</dbReference>
<gene>
    <name evidence="1" type="ORF">DXT99_23055</name>
</gene>
<dbReference type="PIRSF" id="PIRSF035170">
    <property type="entry name" value="HD_phosphohydro"/>
    <property type="match status" value="1"/>
</dbReference>
<evidence type="ECO:0000313" key="2">
    <source>
        <dbReference type="Proteomes" id="UP000256708"/>
    </source>
</evidence>
<keyword evidence="2" id="KW-1185">Reference proteome</keyword>
<dbReference type="PANTHER" id="PTHR21174:SF0">
    <property type="entry name" value="HD PHOSPHOHYDROLASE FAMILY PROTEIN-RELATED"/>
    <property type="match status" value="1"/>
</dbReference>
<comment type="caution">
    <text evidence="1">The sequence shown here is derived from an EMBL/GenBank/DDBJ whole genome shotgun (WGS) entry which is preliminary data.</text>
</comment>
<dbReference type="Gene3D" id="1.10.3210.10">
    <property type="entry name" value="Hypothetical protein af1432"/>
    <property type="match status" value="1"/>
</dbReference>
<dbReference type="InterPro" id="IPR003607">
    <property type="entry name" value="HD/PDEase_dom"/>
</dbReference>
<evidence type="ECO:0000313" key="1">
    <source>
        <dbReference type="EMBL" id="RDV12011.1"/>
    </source>
</evidence>
<sequence>MQDAESQWEALASSYTSDQQLIRELWKELSQNYSQSGRYYHNLHHIEALLQLAEEHKASIQQFDLLRFAVFYHDIIYSTTRSDNEARSAALAAERLQELHLTDEKIRIVQEMILATKSHQPHQSEDVNFMLDIDLSVLGADSNKYDQYRKQIRQEYNLYPDLLYNRGRKKVLQHFLSQPAIYKTATFQNSLEAQARQNLQREVNSL</sequence>
<dbReference type="InterPro" id="IPR009218">
    <property type="entry name" value="HD_phosphohydro"/>
</dbReference>
<evidence type="ECO:0008006" key="3">
    <source>
        <dbReference type="Google" id="ProtNLM"/>
    </source>
</evidence>
<dbReference type="EMBL" id="QRGR01000035">
    <property type="protein sequence ID" value="RDV12011.1"/>
    <property type="molecule type" value="Genomic_DNA"/>
</dbReference>
<dbReference type="Proteomes" id="UP000256708">
    <property type="component" value="Unassembled WGS sequence"/>
</dbReference>
<dbReference type="CDD" id="cd00077">
    <property type="entry name" value="HDc"/>
    <property type="match status" value="1"/>
</dbReference>
<accession>A0A3D8L3L0</accession>
<name>A0A3D8L3L0_9BACT</name>
<dbReference type="SUPFAM" id="SSF109604">
    <property type="entry name" value="HD-domain/PDEase-like"/>
    <property type="match status" value="1"/>
</dbReference>
<organism evidence="1 2">
    <name type="scientific">Pontibacter diazotrophicus</name>
    <dbReference type="NCBI Taxonomy" id="1400979"/>
    <lineage>
        <taxon>Bacteria</taxon>
        <taxon>Pseudomonadati</taxon>
        <taxon>Bacteroidota</taxon>
        <taxon>Cytophagia</taxon>
        <taxon>Cytophagales</taxon>
        <taxon>Hymenobacteraceae</taxon>
        <taxon>Pontibacter</taxon>
    </lineage>
</organism>
<protein>
    <recommendedName>
        <fullName evidence="3">HD domain-containing protein</fullName>
    </recommendedName>
</protein>